<feature type="compositionally biased region" description="Basic and acidic residues" evidence="1">
    <location>
        <begin position="244"/>
        <end position="263"/>
    </location>
</feature>
<feature type="compositionally biased region" description="Basic and acidic residues" evidence="1">
    <location>
        <begin position="51"/>
        <end position="72"/>
    </location>
</feature>
<feature type="compositionally biased region" description="Acidic residues" evidence="1">
    <location>
        <begin position="34"/>
        <end position="43"/>
    </location>
</feature>
<feature type="region of interest" description="Disordered" evidence="1">
    <location>
        <begin position="1"/>
        <end position="229"/>
    </location>
</feature>
<feature type="compositionally biased region" description="Basic and acidic residues" evidence="1">
    <location>
        <begin position="87"/>
        <end position="103"/>
    </location>
</feature>
<feature type="compositionally biased region" description="Polar residues" evidence="1">
    <location>
        <begin position="127"/>
        <end position="136"/>
    </location>
</feature>
<sequence>MSFGPTVEPDISLSSVSQEEEEDMADLGKTIALDLDDESDDGMDLMNMDITPKKDNKLERAKEGNRVQKENISDNSQEPISVTPEPSIREGDKRKQNMREPKKWGNYNPFKMDLKAQQKNQKESSKETSQMNSNEHVAQRKERNPPKKFQPKQLNKFRRPHPGMVRRRNQSELTAIQEQPGEEEDRSLKKANINQKITDEKSVKMSNNSQDKDQQNYEQTQQEYELKVPKREKSFSDLIKIANKEVELEQRKQNEISNSERKPANKRFQRLKQPPKEYEEEDDLELYKQDFVEVLSQSQTSDSPSFKDTKDDYLCTEEFQDNGTLDKERTSCTERSQPKIQRYEYLVGLVNQIKRLKNLELKMVEKKYDDLQDAVTNNFLYLESQNDKATREVKEHNSIIDTASMALDSLLKSCKTLNQIRRED</sequence>
<gene>
    <name evidence="2" type="ORF">ECRASSUSDP1_LOCUS6230</name>
</gene>
<comment type="caution">
    <text evidence="2">The sequence shown here is derived from an EMBL/GenBank/DDBJ whole genome shotgun (WGS) entry which is preliminary data.</text>
</comment>
<dbReference type="AlphaFoldDB" id="A0AAD1UBF2"/>
<accession>A0AAD1UBF2</accession>
<keyword evidence="3" id="KW-1185">Reference proteome</keyword>
<evidence type="ECO:0000313" key="3">
    <source>
        <dbReference type="Proteomes" id="UP001295684"/>
    </source>
</evidence>
<protein>
    <submittedName>
        <fullName evidence="2">Uncharacterized protein</fullName>
    </submittedName>
</protein>
<evidence type="ECO:0000313" key="2">
    <source>
        <dbReference type="EMBL" id="CAI2364880.1"/>
    </source>
</evidence>
<evidence type="ECO:0000256" key="1">
    <source>
        <dbReference type="SAM" id="MobiDB-lite"/>
    </source>
</evidence>
<dbReference type="EMBL" id="CAMPGE010006035">
    <property type="protein sequence ID" value="CAI2364880.1"/>
    <property type="molecule type" value="Genomic_DNA"/>
</dbReference>
<dbReference type="Proteomes" id="UP001295684">
    <property type="component" value="Unassembled WGS sequence"/>
</dbReference>
<organism evidence="2 3">
    <name type="scientific">Euplotes crassus</name>
    <dbReference type="NCBI Taxonomy" id="5936"/>
    <lineage>
        <taxon>Eukaryota</taxon>
        <taxon>Sar</taxon>
        <taxon>Alveolata</taxon>
        <taxon>Ciliophora</taxon>
        <taxon>Intramacronucleata</taxon>
        <taxon>Spirotrichea</taxon>
        <taxon>Hypotrichia</taxon>
        <taxon>Euplotida</taxon>
        <taxon>Euplotidae</taxon>
        <taxon>Moneuplotes</taxon>
    </lineage>
</organism>
<reference evidence="2" key="1">
    <citation type="submission" date="2023-07" db="EMBL/GenBank/DDBJ databases">
        <authorList>
            <consortium name="AG Swart"/>
            <person name="Singh M."/>
            <person name="Singh A."/>
            <person name="Seah K."/>
            <person name="Emmerich C."/>
        </authorList>
    </citation>
    <scope>NUCLEOTIDE SEQUENCE</scope>
    <source>
        <strain evidence="2">DP1</strain>
    </source>
</reference>
<name>A0AAD1UBF2_EUPCR</name>
<feature type="compositionally biased region" description="Basic and acidic residues" evidence="1">
    <location>
        <begin position="112"/>
        <end position="126"/>
    </location>
</feature>
<proteinExistence type="predicted"/>
<feature type="compositionally biased region" description="Basic residues" evidence="1">
    <location>
        <begin position="155"/>
        <end position="168"/>
    </location>
</feature>
<feature type="region of interest" description="Disordered" evidence="1">
    <location>
        <begin position="244"/>
        <end position="282"/>
    </location>
</feature>